<sequence length="456" mass="48190">MSHPYALDILNPATEEVIDTIPGADAAAADAAVVRAARAQRTWAAAAPADRARLLRRFAATVDDHIEELARLEVREAGHTIGNARWEAGNVRDLLDYAAGGVERLTGRQIPVPGGIDVTLLEPLGVIGVIAPWNFPMPIAAWGAAPALAAGNAVILKPAETTPLTALRLAGLALEAGLPEDLFQVLPGRGDIAGDALVRHPDVAKIVFTGSTRVGKQIMALCADRVKRLTLELGGKSPNIVFADADIEAAALSAPMAFLDNSGQDCCARTRILVQRSVYDDFLDRLAPALKSVVVGDPADEKTQMGPLISRAQLDRVRSYVTDDLATLRGSAPEGPGFWFPPTLVTDVDPDAPIATEEVFGPVAVVLPFDDEDDAVRLANATEYGLSGSIWTRDVGRALRVSGAVAAGNLSVNSHSSVRYWTPFGGYKQSGLGRELGPDALTAFTETKNVFISTEA</sequence>
<evidence type="ECO:0000256" key="3">
    <source>
        <dbReference type="RuleBase" id="RU003345"/>
    </source>
</evidence>
<proteinExistence type="inferred from homology"/>
<evidence type="ECO:0000256" key="2">
    <source>
        <dbReference type="PROSITE-ProRule" id="PRU10007"/>
    </source>
</evidence>
<dbReference type="InterPro" id="IPR015590">
    <property type="entry name" value="Aldehyde_DH_dom"/>
</dbReference>
<gene>
    <name evidence="5" type="ORF">J4032_23790</name>
</gene>
<dbReference type="InterPro" id="IPR016162">
    <property type="entry name" value="Ald_DH_N"/>
</dbReference>
<dbReference type="PROSITE" id="PS00687">
    <property type="entry name" value="ALDEHYDE_DEHYDR_GLU"/>
    <property type="match status" value="1"/>
</dbReference>
<organism evidence="5 6">
    <name type="scientific">Streptomyces formicae</name>
    <dbReference type="NCBI Taxonomy" id="1616117"/>
    <lineage>
        <taxon>Bacteria</taxon>
        <taxon>Bacillati</taxon>
        <taxon>Actinomycetota</taxon>
        <taxon>Actinomycetes</taxon>
        <taxon>Kitasatosporales</taxon>
        <taxon>Streptomycetaceae</taxon>
        <taxon>Streptomyces</taxon>
    </lineage>
</organism>
<accession>A0ABY3WN96</accession>
<dbReference type="PANTHER" id="PTHR11699">
    <property type="entry name" value="ALDEHYDE DEHYDROGENASE-RELATED"/>
    <property type="match status" value="1"/>
</dbReference>
<dbReference type="Gene3D" id="3.40.309.10">
    <property type="entry name" value="Aldehyde Dehydrogenase, Chain A, domain 2"/>
    <property type="match status" value="1"/>
</dbReference>
<evidence type="ECO:0000313" key="5">
    <source>
        <dbReference type="EMBL" id="UNM14086.1"/>
    </source>
</evidence>
<dbReference type="InterPro" id="IPR016160">
    <property type="entry name" value="Ald_DH_CS_CYS"/>
</dbReference>
<dbReference type="SUPFAM" id="SSF53720">
    <property type="entry name" value="ALDH-like"/>
    <property type="match status" value="1"/>
</dbReference>
<dbReference type="InterPro" id="IPR029510">
    <property type="entry name" value="Ald_DH_CS_GLU"/>
</dbReference>
<evidence type="ECO:0000259" key="4">
    <source>
        <dbReference type="Pfam" id="PF00171"/>
    </source>
</evidence>
<dbReference type="CDD" id="cd07078">
    <property type="entry name" value="ALDH"/>
    <property type="match status" value="1"/>
</dbReference>
<evidence type="ECO:0000256" key="1">
    <source>
        <dbReference type="ARBA" id="ARBA00023002"/>
    </source>
</evidence>
<dbReference type="InterPro" id="IPR016161">
    <property type="entry name" value="Ald_DH/histidinol_DH"/>
</dbReference>
<protein>
    <submittedName>
        <fullName evidence="5">Aldehyde dehydrogenase</fullName>
    </submittedName>
</protein>
<dbReference type="PROSITE" id="PS00070">
    <property type="entry name" value="ALDEHYDE_DEHYDR_CYS"/>
    <property type="match status" value="1"/>
</dbReference>
<comment type="similarity">
    <text evidence="3">Belongs to the aldehyde dehydrogenase family.</text>
</comment>
<keyword evidence="1 3" id="KW-0560">Oxidoreductase</keyword>
<dbReference type="RefSeq" id="WP_242333150.1">
    <property type="nucleotide sequence ID" value="NZ_CP071872.1"/>
</dbReference>
<keyword evidence="6" id="KW-1185">Reference proteome</keyword>
<feature type="active site" evidence="2">
    <location>
        <position position="232"/>
    </location>
</feature>
<dbReference type="InterPro" id="IPR016163">
    <property type="entry name" value="Ald_DH_C"/>
</dbReference>
<name>A0ABY3WN96_9ACTN</name>
<dbReference type="EMBL" id="CP071872">
    <property type="protein sequence ID" value="UNM14086.1"/>
    <property type="molecule type" value="Genomic_DNA"/>
</dbReference>
<reference evidence="5 6" key="1">
    <citation type="submission" date="2021-03" db="EMBL/GenBank/DDBJ databases">
        <title>Complete genome of Streptomyces formicae strain 1H-GS9 (DSM 100524).</title>
        <authorList>
            <person name="Atanasov K.E."/>
            <person name="Altabella T."/>
            <person name="Ferrer A."/>
        </authorList>
    </citation>
    <scope>NUCLEOTIDE SEQUENCE [LARGE SCALE GENOMIC DNA]</scope>
    <source>
        <strain evidence="5 6">1H-GS9</strain>
    </source>
</reference>
<dbReference type="Proteomes" id="UP000828924">
    <property type="component" value="Chromosome"/>
</dbReference>
<feature type="domain" description="Aldehyde dehydrogenase" evidence="4">
    <location>
        <begin position="7"/>
        <end position="450"/>
    </location>
</feature>
<evidence type="ECO:0000313" key="6">
    <source>
        <dbReference type="Proteomes" id="UP000828924"/>
    </source>
</evidence>
<dbReference type="Pfam" id="PF00171">
    <property type="entry name" value="Aldedh"/>
    <property type="match status" value="1"/>
</dbReference>
<dbReference type="Gene3D" id="3.40.605.10">
    <property type="entry name" value="Aldehyde Dehydrogenase, Chain A, domain 1"/>
    <property type="match status" value="1"/>
</dbReference>